<evidence type="ECO:0000256" key="2">
    <source>
        <dbReference type="SAM" id="Phobius"/>
    </source>
</evidence>
<feature type="transmembrane region" description="Helical" evidence="2">
    <location>
        <begin position="481"/>
        <end position="502"/>
    </location>
</feature>
<evidence type="ECO:0000313" key="5">
    <source>
        <dbReference type="EMBL" id="KAK3729841.1"/>
    </source>
</evidence>
<dbReference type="InterPro" id="IPR050111">
    <property type="entry name" value="C-type_lectin/snaclec_domain"/>
</dbReference>
<dbReference type="SMART" id="SM00034">
    <property type="entry name" value="CLECT"/>
    <property type="match status" value="2"/>
</dbReference>
<keyword evidence="2" id="KW-0812">Transmembrane</keyword>
<gene>
    <name evidence="5" type="ORF">RRG08_058159</name>
</gene>
<protein>
    <recommendedName>
        <fullName evidence="4">C-type lectin domain-containing protein</fullName>
    </recommendedName>
</protein>
<keyword evidence="2" id="KW-1133">Transmembrane helix</keyword>
<evidence type="ECO:0000313" key="6">
    <source>
        <dbReference type="Proteomes" id="UP001283361"/>
    </source>
</evidence>
<dbReference type="PANTHER" id="PTHR22803">
    <property type="entry name" value="MANNOSE, PHOSPHOLIPASE, LECTIN RECEPTOR RELATED"/>
    <property type="match status" value="1"/>
</dbReference>
<dbReference type="CDD" id="cd00037">
    <property type="entry name" value="CLECT"/>
    <property type="match status" value="1"/>
</dbReference>
<organism evidence="5 6">
    <name type="scientific">Elysia crispata</name>
    <name type="common">lettuce slug</name>
    <dbReference type="NCBI Taxonomy" id="231223"/>
    <lineage>
        <taxon>Eukaryota</taxon>
        <taxon>Metazoa</taxon>
        <taxon>Spiralia</taxon>
        <taxon>Lophotrochozoa</taxon>
        <taxon>Mollusca</taxon>
        <taxon>Gastropoda</taxon>
        <taxon>Heterobranchia</taxon>
        <taxon>Euthyneura</taxon>
        <taxon>Panpulmonata</taxon>
        <taxon>Sacoglossa</taxon>
        <taxon>Placobranchoidea</taxon>
        <taxon>Plakobranchidae</taxon>
        <taxon>Elysia</taxon>
    </lineage>
</organism>
<feature type="compositionally biased region" description="Low complexity" evidence="1">
    <location>
        <begin position="405"/>
        <end position="414"/>
    </location>
</feature>
<dbReference type="PROSITE" id="PS50041">
    <property type="entry name" value="C_TYPE_LECTIN_2"/>
    <property type="match status" value="2"/>
</dbReference>
<dbReference type="Proteomes" id="UP001283361">
    <property type="component" value="Unassembled WGS sequence"/>
</dbReference>
<feature type="region of interest" description="Disordered" evidence="1">
    <location>
        <begin position="392"/>
        <end position="427"/>
    </location>
</feature>
<keyword evidence="2" id="KW-0472">Membrane</keyword>
<dbReference type="Gene3D" id="3.10.100.10">
    <property type="entry name" value="Mannose-Binding Protein A, subunit A"/>
    <property type="match status" value="2"/>
</dbReference>
<comment type="caution">
    <text evidence="5">The sequence shown here is derived from an EMBL/GenBank/DDBJ whole genome shotgun (WGS) entry which is preliminary data.</text>
</comment>
<feature type="signal peptide" evidence="3">
    <location>
        <begin position="1"/>
        <end position="21"/>
    </location>
</feature>
<dbReference type="InterPro" id="IPR001304">
    <property type="entry name" value="C-type_lectin-like"/>
</dbReference>
<feature type="domain" description="C-type lectin" evidence="4">
    <location>
        <begin position="247"/>
        <end position="379"/>
    </location>
</feature>
<accession>A0AAE0Y1Q6</accession>
<sequence length="554" mass="61883">MKITHCLIVGLLAVWQTRAHAKISGGIALQGVITRRNVHKPPPLRQGLPPAQFASVKKIAKKPLKTDDGCPEGFLRFQDSCFSQSVVPDTWESARLVCQKAGYGGDLASINSKEEFDFVQRKFRGGKYELRWIGLRKEHPGTPYKWVNGDTAGYLPWVSGYTGQEPTGYAALSLINHNFLPKTSPNESLPFLCRTPTISDPSIAAAAVDAIQPEMVEDVGKGRTEEEMDTGGNTETLNACTEGWESFEGKCYKAFNEKKTYKDAIATCKKQGANLLSLNSPRESEFVRQQVIKEGRPDDMYWMGLSSGKNGYQWSDGSPLDYEKWFPGMIKTETKKKPAIFEVEDIWKHLDNNFCFRTNREFLVLDYEDCDGYSYFFCLKNNGDLKSMSITAPEKKRAKKPPPTTIRSTLTTSTFAPRSEHKENQANAESARNRLLDTLLQPFPMAIGLVTVNTSEININTAKQKSASADFESEDNSDQNAVSVLLVTGGSVVLMVIVLAVVSWHRQRGNFPFPWKYLQKSSSDESHNLQSVTQSLRDPETSDENQQGSYGAME</sequence>
<proteinExistence type="predicted"/>
<dbReference type="EMBL" id="JAWDGP010007111">
    <property type="protein sequence ID" value="KAK3729841.1"/>
    <property type="molecule type" value="Genomic_DNA"/>
</dbReference>
<evidence type="ECO:0000256" key="3">
    <source>
        <dbReference type="SAM" id="SignalP"/>
    </source>
</evidence>
<keyword evidence="6" id="KW-1185">Reference proteome</keyword>
<dbReference type="AlphaFoldDB" id="A0AAE0Y1Q6"/>
<feature type="domain" description="C-type lectin" evidence="4">
    <location>
        <begin position="77"/>
        <end position="194"/>
    </location>
</feature>
<dbReference type="InterPro" id="IPR016186">
    <property type="entry name" value="C-type_lectin-like/link_sf"/>
</dbReference>
<feature type="chain" id="PRO_5042104685" description="C-type lectin domain-containing protein" evidence="3">
    <location>
        <begin position="22"/>
        <end position="554"/>
    </location>
</feature>
<dbReference type="Pfam" id="PF00059">
    <property type="entry name" value="Lectin_C"/>
    <property type="match status" value="2"/>
</dbReference>
<dbReference type="SUPFAM" id="SSF56436">
    <property type="entry name" value="C-type lectin-like"/>
    <property type="match status" value="2"/>
</dbReference>
<feature type="compositionally biased region" description="Polar residues" evidence="1">
    <location>
        <begin position="544"/>
        <end position="554"/>
    </location>
</feature>
<evidence type="ECO:0000259" key="4">
    <source>
        <dbReference type="PROSITE" id="PS50041"/>
    </source>
</evidence>
<dbReference type="InterPro" id="IPR016187">
    <property type="entry name" value="CTDL_fold"/>
</dbReference>
<reference evidence="5" key="1">
    <citation type="journal article" date="2023" name="G3 (Bethesda)">
        <title>A reference genome for the long-term kleptoplast-retaining sea slug Elysia crispata morphotype clarki.</title>
        <authorList>
            <person name="Eastman K.E."/>
            <person name="Pendleton A.L."/>
            <person name="Shaikh M.A."/>
            <person name="Suttiyut T."/>
            <person name="Ogas R."/>
            <person name="Tomko P."/>
            <person name="Gavelis G."/>
            <person name="Widhalm J.R."/>
            <person name="Wisecaver J.H."/>
        </authorList>
    </citation>
    <scope>NUCLEOTIDE SEQUENCE</scope>
    <source>
        <strain evidence="5">ECLA1</strain>
    </source>
</reference>
<name>A0AAE0Y1Q6_9GAST</name>
<keyword evidence="3" id="KW-0732">Signal</keyword>
<feature type="region of interest" description="Disordered" evidence="1">
    <location>
        <begin position="524"/>
        <end position="554"/>
    </location>
</feature>
<evidence type="ECO:0000256" key="1">
    <source>
        <dbReference type="SAM" id="MobiDB-lite"/>
    </source>
</evidence>